<organism evidence="2 3">
    <name type="scientific">Terrisporobacter mayombei</name>
    <dbReference type="NCBI Taxonomy" id="1541"/>
    <lineage>
        <taxon>Bacteria</taxon>
        <taxon>Bacillati</taxon>
        <taxon>Bacillota</taxon>
        <taxon>Clostridia</taxon>
        <taxon>Peptostreptococcales</taxon>
        <taxon>Peptostreptococcaceae</taxon>
        <taxon>Terrisporobacter</taxon>
    </lineage>
</organism>
<feature type="transmembrane region" description="Helical" evidence="1">
    <location>
        <begin position="92"/>
        <end position="114"/>
    </location>
</feature>
<dbReference type="EMBL" id="CP101637">
    <property type="protein sequence ID" value="WMT82976.1"/>
    <property type="molecule type" value="Genomic_DNA"/>
</dbReference>
<gene>
    <name evidence="2" type="ORF">TEMA_34740</name>
</gene>
<proteinExistence type="predicted"/>
<keyword evidence="3" id="KW-1185">Reference proteome</keyword>
<evidence type="ECO:0000313" key="2">
    <source>
        <dbReference type="EMBL" id="WMT82976.1"/>
    </source>
</evidence>
<keyword evidence="1" id="KW-0812">Transmembrane</keyword>
<evidence type="ECO:0000313" key="3">
    <source>
        <dbReference type="Proteomes" id="UP001235030"/>
    </source>
</evidence>
<name>A0ABY9Q6Z9_9FIRM</name>
<accession>A0ABY9Q6Z9</accession>
<keyword evidence="1" id="KW-1133">Transmembrane helix</keyword>
<sequence length="118" mass="13347">MFKNSYVFNFNCSKDKLITELDKLKVAYADSSTKTNLLCRRINNKVKFMLYTNTTPGTYSHYKSVLDVFPFEGGILGDESTSSISGSFKSSFYINFATVIGFIFTIGFVIRIILKIGF</sequence>
<dbReference type="RefSeq" id="WP_228105288.1">
    <property type="nucleotide sequence ID" value="NZ_CP101637.1"/>
</dbReference>
<evidence type="ECO:0000256" key="1">
    <source>
        <dbReference type="SAM" id="Phobius"/>
    </source>
</evidence>
<protein>
    <submittedName>
        <fullName evidence="2">Uncharacterized protein</fullName>
    </submittedName>
</protein>
<keyword evidence="1" id="KW-0472">Membrane</keyword>
<reference evidence="2 3" key="1">
    <citation type="submission" date="2022-07" db="EMBL/GenBank/DDBJ databases">
        <title>Genome sequence of Terrisporobacter mayombei DSM6539.</title>
        <authorList>
            <person name="Boeer T."/>
            <person name="Bengelsdorf F.R."/>
            <person name="Daniel R."/>
            <person name="Poehlein A."/>
        </authorList>
    </citation>
    <scope>NUCLEOTIDE SEQUENCE [LARGE SCALE GENOMIC DNA]</scope>
    <source>
        <strain evidence="2 3">DSM 6539</strain>
    </source>
</reference>
<dbReference type="Proteomes" id="UP001235030">
    <property type="component" value="Chromosome"/>
</dbReference>